<dbReference type="GO" id="GO:0005524">
    <property type="term" value="F:ATP binding"/>
    <property type="evidence" value="ECO:0007669"/>
    <property type="project" value="UniProtKB-UniRule"/>
</dbReference>
<dbReference type="SUPFAM" id="SSF52402">
    <property type="entry name" value="Adenine nucleotide alpha hydrolases-like"/>
    <property type="match status" value="1"/>
</dbReference>
<dbReference type="InterPro" id="IPR011063">
    <property type="entry name" value="TilS/TtcA_N"/>
</dbReference>
<comment type="domain">
    <text evidence="8">The N-terminal region contains the highly conserved SGGXDS motif, predicted to be a P-loop motif involved in ATP binding.</text>
</comment>
<dbReference type="Pfam" id="PF01171">
    <property type="entry name" value="ATP_bind_3"/>
    <property type="match status" value="1"/>
</dbReference>
<evidence type="ECO:0000256" key="1">
    <source>
        <dbReference type="ARBA" id="ARBA00004496"/>
    </source>
</evidence>
<dbReference type="NCBIfam" id="TIGR02432">
    <property type="entry name" value="lysidine_TilS_N"/>
    <property type="match status" value="1"/>
</dbReference>
<evidence type="ECO:0000256" key="8">
    <source>
        <dbReference type="HAMAP-Rule" id="MF_01161"/>
    </source>
</evidence>
<sequence>MPPLSSLDAQLAGHSRLLVAYSGGLDSTVLLYQLVQLRSIHPDLQLRAIHIHHGLSPFADSWLQHCQQQCTEWQLPLLIEHVEVDGREQGIEAAARSARYGAFRRHLQPGETLLTAQHLDDQCETLLLALKRGSGPAGLAAMPAHLMLGENLLLRPLLTQTRKQLELWAQQYQLRWIEDESNQDVRYDRNFLRQQVLPLLNQRWPHFAQASARSAALCGEQEQLLDELLAESLAALTQADGSLLIAPLQPLSEARRYALLRRWIGAQGGQMPSRDAVQRIWHEVINSREDASPCLQLGNHQIRRYRQAIYWLPQYPSLRECVIPWQSPWQPLLLPQQLGTVCIDPQGSELRQPRADEPVTIRFCAQGDFHIVGRAGSRAIKKLWQEFAVPVWQRERTPLLFYGEQLIAALGVFVTHEGRITDNKSWRISWLTQ</sequence>
<comment type="subcellular location">
    <subcellularLocation>
        <location evidence="1 8">Cytoplasm</location>
    </subcellularLocation>
</comment>
<dbReference type="Gene3D" id="1.20.59.20">
    <property type="match status" value="1"/>
</dbReference>
<evidence type="ECO:0000313" key="10">
    <source>
        <dbReference type="EMBL" id="MCU5776273.1"/>
    </source>
</evidence>
<feature type="domain" description="Lysidine-tRNA(Ile) synthetase C-terminal" evidence="9">
    <location>
        <begin position="359"/>
        <end position="430"/>
    </location>
</feature>
<organism evidence="10 11">
    <name type="scientific">Winslowiella arboricola</name>
    <dbReference type="NCBI Taxonomy" id="2978220"/>
    <lineage>
        <taxon>Bacteria</taxon>
        <taxon>Pseudomonadati</taxon>
        <taxon>Pseudomonadota</taxon>
        <taxon>Gammaproteobacteria</taxon>
        <taxon>Enterobacterales</taxon>
        <taxon>Erwiniaceae</taxon>
        <taxon>Winslowiella</taxon>
    </lineage>
</organism>
<evidence type="ECO:0000256" key="4">
    <source>
        <dbReference type="ARBA" id="ARBA00022694"/>
    </source>
</evidence>
<dbReference type="GO" id="GO:0006400">
    <property type="term" value="P:tRNA modification"/>
    <property type="evidence" value="ECO:0007669"/>
    <property type="project" value="UniProtKB-UniRule"/>
</dbReference>
<dbReference type="InterPro" id="IPR015262">
    <property type="entry name" value="tRNA_Ile_lys_synt_subst-bd"/>
</dbReference>
<feature type="binding site" evidence="8">
    <location>
        <begin position="22"/>
        <end position="27"/>
    </location>
    <ligand>
        <name>ATP</name>
        <dbReference type="ChEBI" id="CHEBI:30616"/>
    </ligand>
</feature>
<dbReference type="Gene3D" id="3.40.50.620">
    <property type="entry name" value="HUPs"/>
    <property type="match status" value="1"/>
</dbReference>
<dbReference type="InterPro" id="IPR012796">
    <property type="entry name" value="Lysidine-tRNA-synth_C"/>
</dbReference>
<comment type="caution">
    <text evidence="10">The sequence shown here is derived from an EMBL/GenBank/DDBJ whole genome shotgun (WGS) entry which is preliminary data.</text>
</comment>
<dbReference type="EC" id="6.3.4.19" evidence="8"/>
<keyword evidence="5 8" id="KW-0547">Nucleotide-binding</keyword>
<protein>
    <recommendedName>
        <fullName evidence="8">tRNA(Ile)-lysidine synthase</fullName>
        <ecNumber evidence="8">6.3.4.19</ecNumber>
    </recommendedName>
    <alternativeName>
        <fullName evidence="8">tRNA(Ile)-2-lysyl-cytidine synthase</fullName>
    </alternativeName>
    <alternativeName>
        <fullName evidence="8">tRNA(Ile)-lysidine synthetase</fullName>
    </alternativeName>
</protein>
<evidence type="ECO:0000256" key="3">
    <source>
        <dbReference type="ARBA" id="ARBA00022598"/>
    </source>
</evidence>
<keyword evidence="4 8" id="KW-0819">tRNA processing</keyword>
<keyword evidence="6 8" id="KW-0067">ATP-binding</keyword>
<dbReference type="HAMAP" id="MF_01161">
    <property type="entry name" value="tRNA_Ile_lys_synt"/>
    <property type="match status" value="1"/>
</dbReference>
<dbReference type="InterPro" id="IPR012795">
    <property type="entry name" value="tRNA_Ile_lys_synt_N"/>
</dbReference>
<dbReference type="GO" id="GO:0032267">
    <property type="term" value="F:tRNA(Ile)-lysidine synthase activity"/>
    <property type="evidence" value="ECO:0007669"/>
    <property type="project" value="UniProtKB-EC"/>
</dbReference>
<dbReference type="PANTHER" id="PTHR43033:SF1">
    <property type="entry name" value="TRNA(ILE)-LYSIDINE SYNTHASE-RELATED"/>
    <property type="match status" value="1"/>
</dbReference>
<evidence type="ECO:0000256" key="7">
    <source>
        <dbReference type="ARBA" id="ARBA00048539"/>
    </source>
</evidence>
<evidence type="ECO:0000313" key="11">
    <source>
        <dbReference type="Proteomes" id="UP001064262"/>
    </source>
</evidence>
<dbReference type="Pfam" id="PF09179">
    <property type="entry name" value="TilS"/>
    <property type="match status" value="1"/>
</dbReference>
<dbReference type="NCBIfam" id="NF007942">
    <property type="entry name" value="PRK10660.1"/>
    <property type="match status" value="1"/>
</dbReference>
<dbReference type="CDD" id="cd01992">
    <property type="entry name" value="TilS_N"/>
    <property type="match status" value="1"/>
</dbReference>
<dbReference type="SUPFAM" id="SSF82829">
    <property type="entry name" value="MesJ substrate recognition domain-like"/>
    <property type="match status" value="1"/>
</dbReference>
<dbReference type="Proteomes" id="UP001064262">
    <property type="component" value="Unassembled WGS sequence"/>
</dbReference>
<keyword evidence="11" id="KW-1185">Reference proteome</keyword>
<comment type="similarity">
    <text evidence="8">Belongs to the tRNA(Ile)-lysidine synthase family.</text>
</comment>
<dbReference type="SUPFAM" id="SSF56037">
    <property type="entry name" value="PheT/TilS domain"/>
    <property type="match status" value="1"/>
</dbReference>
<comment type="function">
    <text evidence="8">Ligates lysine onto the cytidine present at position 34 of the AUA codon-specific tRNA(Ile) that contains the anticodon CAU, in an ATP-dependent manner. Cytidine is converted to lysidine, thus changing the amino acid specificity of the tRNA from methionine to isoleucine.</text>
</comment>
<dbReference type="PANTHER" id="PTHR43033">
    <property type="entry name" value="TRNA(ILE)-LYSIDINE SYNTHASE-RELATED"/>
    <property type="match status" value="1"/>
</dbReference>
<gene>
    <name evidence="8 10" type="primary">tilS</name>
    <name evidence="10" type="ORF">N5923_02020</name>
</gene>
<keyword evidence="2 8" id="KW-0963">Cytoplasm</keyword>
<keyword evidence="3 8" id="KW-0436">Ligase</keyword>
<accession>A0A9J6PDF2</accession>
<reference evidence="10" key="1">
    <citation type="submission" date="2022-09" db="EMBL/GenBank/DDBJ databases">
        <title>Winslowiella arboricola sp. nov., isolated from bleeding cankers on broadleaf hosts.</title>
        <authorList>
            <person name="Brady C."/>
            <person name="Kaur S."/>
            <person name="Crampton B."/>
            <person name="Maddock D."/>
            <person name="Arnold D."/>
            <person name="Denman S."/>
        </authorList>
    </citation>
    <scope>NUCLEOTIDE SEQUENCE</scope>
    <source>
        <strain evidence="10">BAC 15a-03b</strain>
    </source>
</reference>
<dbReference type="AlphaFoldDB" id="A0A9J6PDF2"/>
<dbReference type="InterPro" id="IPR012094">
    <property type="entry name" value="tRNA_Ile_lys_synt"/>
</dbReference>
<dbReference type="GO" id="GO:0005737">
    <property type="term" value="C:cytoplasm"/>
    <property type="evidence" value="ECO:0007669"/>
    <property type="project" value="UniProtKB-SubCell"/>
</dbReference>
<dbReference type="NCBIfam" id="TIGR02433">
    <property type="entry name" value="lysidine_TilS_C"/>
    <property type="match status" value="1"/>
</dbReference>
<dbReference type="Pfam" id="PF11734">
    <property type="entry name" value="TilS_C"/>
    <property type="match status" value="1"/>
</dbReference>
<dbReference type="SMART" id="SM00977">
    <property type="entry name" value="TilS_C"/>
    <property type="match status" value="1"/>
</dbReference>
<evidence type="ECO:0000256" key="6">
    <source>
        <dbReference type="ARBA" id="ARBA00022840"/>
    </source>
</evidence>
<evidence type="ECO:0000256" key="2">
    <source>
        <dbReference type="ARBA" id="ARBA00022490"/>
    </source>
</evidence>
<dbReference type="EMBL" id="JAODIM010000033">
    <property type="protein sequence ID" value="MCU5776273.1"/>
    <property type="molecule type" value="Genomic_DNA"/>
</dbReference>
<dbReference type="InterPro" id="IPR014729">
    <property type="entry name" value="Rossmann-like_a/b/a_fold"/>
</dbReference>
<evidence type="ECO:0000259" key="9">
    <source>
        <dbReference type="SMART" id="SM00977"/>
    </source>
</evidence>
<comment type="catalytic activity">
    <reaction evidence="7 8">
        <text>cytidine(34) in tRNA(Ile2) + L-lysine + ATP = lysidine(34) in tRNA(Ile2) + AMP + diphosphate + H(+)</text>
        <dbReference type="Rhea" id="RHEA:43744"/>
        <dbReference type="Rhea" id="RHEA-COMP:10625"/>
        <dbReference type="Rhea" id="RHEA-COMP:10670"/>
        <dbReference type="ChEBI" id="CHEBI:15378"/>
        <dbReference type="ChEBI" id="CHEBI:30616"/>
        <dbReference type="ChEBI" id="CHEBI:32551"/>
        <dbReference type="ChEBI" id="CHEBI:33019"/>
        <dbReference type="ChEBI" id="CHEBI:82748"/>
        <dbReference type="ChEBI" id="CHEBI:83665"/>
        <dbReference type="ChEBI" id="CHEBI:456215"/>
        <dbReference type="EC" id="6.3.4.19"/>
    </reaction>
</comment>
<proteinExistence type="inferred from homology"/>
<dbReference type="RefSeq" id="WP_267140773.1">
    <property type="nucleotide sequence ID" value="NZ_JAODIL010000042.1"/>
</dbReference>
<evidence type="ECO:0000256" key="5">
    <source>
        <dbReference type="ARBA" id="ARBA00022741"/>
    </source>
</evidence>
<name>A0A9J6PDF2_9GAMM</name>